<name>K1VGP3_TRIAC</name>
<dbReference type="Proteomes" id="UP000006757">
    <property type="component" value="Unassembled WGS sequence"/>
</dbReference>
<feature type="region of interest" description="Disordered" evidence="6">
    <location>
        <begin position="1"/>
        <end position="201"/>
    </location>
</feature>
<gene>
    <name evidence="9" type="ORF">A1Q2_02390</name>
</gene>
<evidence type="ECO:0000256" key="1">
    <source>
        <dbReference type="ARBA" id="ARBA00004586"/>
    </source>
</evidence>
<feature type="region of interest" description="Disordered" evidence="6">
    <location>
        <begin position="785"/>
        <end position="813"/>
    </location>
</feature>
<feature type="domain" description="C2" evidence="8">
    <location>
        <begin position="751"/>
        <end position="893"/>
    </location>
</feature>
<organism evidence="9 10">
    <name type="scientific">Trichosporon asahii var. asahii (strain CBS 8904)</name>
    <name type="common">Yeast</name>
    <dbReference type="NCBI Taxonomy" id="1220162"/>
    <lineage>
        <taxon>Eukaryota</taxon>
        <taxon>Fungi</taxon>
        <taxon>Dikarya</taxon>
        <taxon>Basidiomycota</taxon>
        <taxon>Agaricomycotina</taxon>
        <taxon>Tremellomycetes</taxon>
        <taxon>Trichosporonales</taxon>
        <taxon>Trichosporonaceae</taxon>
        <taxon>Trichosporon</taxon>
    </lineage>
</organism>
<keyword evidence="2 7" id="KW-0812">Transmembrane</keyword>
<keyword evidence="7" id="KW-0472">Membrane</keyword>
<dbReference type="CDD" id="cd04052">
    <property type="entry name" value="C2B_Tricalbin-like"/>
    <property type="match status" value="1"/>
</dbReference>
<proteinExistence type="predicted"/>
<dbReference type="InParanoid" id="K1VGP3"/>
<feature type="transmembrane region" description="Helical" evidence="7">
    <location>
        <begin position="325"/>
        <end position="347"/>
    </location>
</feature>
<comment type="subcellular location">
    <subcellularLocation>
        <location evidence="1">Endoplasmic reticulum membrane</location>
    </subcellularLocation>
</comment>
<feature type="compositionally biased region" description="Basic and acidic residues" evidence="6">
    <location>
        <begin position="1159"/>
        <end position="1173"/>
    </location>
</feature>
<keyword evidence="3" id="KW-0677">Repeat</keyword>
<feature type="compositionally biased region" description="Basic and acidic residues" evidence="6">
    <location>
        <begin position="785"/>
        <end position="797"/>
    </location>
</feature>
<dbReference type="CDD" id="cd21676">
    <property type="entry name" value="SMP_Mug190"/>
    <property type="match status" value="1"/>
</dbReference>
<dbReference type="InterPro" id="IPR057349">
    <property type="entry name" value="C2_Mug190_3rd"/>
</dbReference>
<feature type="compositionally biased region" description="Polar residues" evidence="6">
    <location>
        <begin position="149"/>
        <end position="175"/>
    </location>
</feature>
<accession>K1VGP3</accession>
<evidence type="ECO:0000259" key="8">
    <source>
        <dbReference type="PROSITE" id="PS50004"/>
    </source>
</evidence>
<sequence>MSTTTNGTPTVTKTTKASPSKSGKRDTDFPALPPAPAPHVFGTGYSGKHKVPKAQDWQQINERHQQQADEYARIMEMREQAQQDEDRLAEEGPTSEEEGEPAYVQVDGDGDPVNPQDSPTTAGNKVSNDGTQSRKKADPKNAANEKQRLMNQMTSFTGKLSSPGQADSVQRNRPTASRRLRRESAEFVTPSRAESSWSRTQTRKTQAQAASGEDHCLPHAPPRALARGARAGSARAPQARRWSPSRPALLWLLPSSGLPLVLTTDFEPSRTRISGGNVTYYPFPPPAPSSVNDLLKRCQQLQYLIIGSCLVLWFFVAFGNGIMTALWRTFLLMLVGIGLYAATGLLLKNLEKEVDAIRLDLTRARGQAFSPPYPESAEWLNGLIELVWGGRNPMKLSSVRALPDQPGDDGYPKTNWIDEGTDTPSKDMDGDVLKEDQAGDYYNFEVAFQYSAQPGQNDRDKNIHLLIEFFLGTHDWFHIPFPIWIQIEQIYGIARVRLQFIPEPPFVRNCTFALCGVPSVEVSAIPMSRHLPNVLDLPVISGFVKEAIAAGTSELCVPKSMTINLKDMLSGAAVGDTRAIGVFIITVHYCEGLSAQDNNGKSDPYIVLAYAKYGRPLYSTRIIIEDLNPVYEETAALQLTEDEIRSDEDLASRTDASDLVGRVQIPVKDLIKHPNKMFDRTDGLMGFEDGNDMPGTITWSIGFFDKVPLKKANERLPTAKEAKSDPGQKSAARSEMLPGDKGPNPARDYPPPPPPDVSKTRPDDAWPSGVLSIILHQVNNLERQQLEGKSGQDREGEAGQDTDDPSEQTKNLPCGYGEFIVNDELCYKTRVKQYTTNPYFDAGTEIFIRDYTTTEVRVVIRDSRLRESDPIMGVVSVNLNDVFCEASSVTATYPIQEGVGFGKANISFAFRSMRTKLPVNMRGWNTGTVAVQDIVLRADPSKKDKFEAERMALTVSTHEWTEKLSKRHSEADGQCVKWNTDQPEYFPVYNRYQSHIVFEFGASGIGKLIGQGKPEAIAVLWLQDLTDDIEGEVEIPVITGPNMQVLRQNVINDQTLKHHEFELVGSVTAKMTFSAGLDIQHEKLRLSQSRRHAFEAWMATEGESEISEMQKHFEDDGVIDKHEQKEIDKAHKRQLESRGRGMAQVGAYRSAKWIGRGIKDRLPGRKKTRERESIVQTEGEAAGTA</sequence>
<feature type="region of interest" description="Disordered" evidence="6">
    <location>
        <begin position="1159"/>
        <end position="1185"/>
    </location>
</feature>
<evidence type="ECO:0000256" key="4">
    <source>
        <dbReference type="ARBA" id="ARBA00022824"/>
    </source>
</evidence>
<feature type="region of interest" description="Disordered" evidence="6">
    <location>
        <begin position="715"/>
        <end position="766"/>
    </location>
</feature>
<dbReference type="PROSITE" id="PS50004">
    <property type="entry name" value="C2"/>
    <property type="match status" value="2"/>
</dbReference>
<dbReference type="OMA" id="WDSDRNT"/>
<feature type="compositionally biased region" description="Polar residues" evidence="6">
    <location>
        <begin position="115"/>
        <end position="131"/>
    </location>
</feature>
<dbReference type="AlphaFoldDB" id="K1VGP3"/>
<dbReference type="Pfam" id="PF00168">
    <property type="entry name" value="C2"/>
    <property type="match status" value="2"/>
</dbReference>
<feature type="compositionally biased region" description="Basic and acidic residues" evidence="6">
    <location>
        <begin position="715"/>
        <end position="726"/>
    </location>
</feature>
<dbReference type="SMART" id="SM00239">
    <property type="entry name" value="C2"/>
    <property type="match status" value="2"/>
</dbReference>
<evidence type="ECO:0000256" key="2">
    <source>
        <dbReference type="ARBA" id="ARBA00022692"/>
    </source>
</evidence>
<feature type="domain" description="C2" evidence="8">
    <location>
        <begin position="557"/>
        <end position="682"/>
    </location>
</feature>
<evidence type="ECO:0000256" key="7">
    <source>
        <dbReference type="SAM" id="Phobius"/>
    </source>
</evidence>
<dbReference type="InterPro" id="IPR035892">
    <property type="entry name" value="C2_domain_sf"/>
</dbReference>
<reference evidence="9 10" key="1">
    <citation type="journal article" date="2012" name="Eukaryot. Cell">
        <title>Genome sequence of the Trichosporon asahii environmental strain CBS 8904.</title>
        <authorList>
            <person name="Yang R.Y."/>
            <person name="Li H.T."/>
            <person name="Zhu H."/>
            <person name="Zhou G.P."/>
            <person name="Wang M."/>
            <person name="Wang L."/>
        </authorList>
    </citation>
    <scope>NUCLEOTIDE SEQUENCE [LARGE SCALE GENOMIC DNA]</scope>
    <source>
        <strain evidence="9 10">CBS 8904</strain>
    </source>
</reference>
<evidence type="ECO:0000256" key="3">
    <source>
        <dbReference type="ARBA" id="ARBA00022737"/>
    </source>
</evidence>
<dbReference type="HOGENOM" id="CLU_002125_3_0_1"/>
<dbReference type="GO" id="GO:0061817">
    <property type="term" value="P:endoplasmic reticulum-plasma membrane tethering"/>
    <property type="evidence" value="ECO:0007669"/>
    <property type="project" value="InterPro"/>
</dbReference>
<dbReference type="InterPro" id="IPR000008">
    <property type="entry name" value="C2_dom"/>
</dbReference>
<protein>
    <recommendedName>
        <fullName evidence="8">C2 domain-containing protein</fullName>
    </recommendedName>
</protein>
<dbReference type="InterPro" id="IPR037765">
    <property type="entry name" value="C2B_Tricalbin"/>
</dbReference>
<dbReference type="Pfam" id="PF25669">
    <property type="entry name" value="SMP_MUG190-like"/>
    <property type="match status" value="1"/>
</dbReference>
<dbReference type="Gene3D" id="2.60.40.150">
    <property type="entry name" value="C2 domain"/>
    <property type="match status" value="2"/>
</dbReference>
<dbReference type="EMBL" id="AMBO01000260">
    <property type="protein sequence ID" value="EKD03280.1"/>
    <property type="molecule type" value="Genomic_DNA"/>
</dbReference>
<evidence type="ECO:0000256" key="5">
    <source>
        <dbReference type="ARBA" id="ARBA00022989"/>
    </source>
</evidence>
<dbReference type="SUPFAM" id="SSF49562">
    <property type="entry name" value="C2 domain (Calcium/lipid-binding domain, CaLB)"/>
    <property type="match status" value="2"/>
</dbReference>
<dbReference type="OrthoDB" id="419768at2759"/>
<feature type="region of interest" description="Disordered" evidence="6">
    <location>
        <begin position="410"/>
        <end position="430"/>
    </location>
</feature>
<comment type="caution">
    <text evidence="9">The sequence shown here is derived from an EMBL/GenBank/DDBJ whole genome shotgun (WGS) entry which is preliminary data.</text>
</comment>
<dbReference type="Pfam" id="PF25331">
    <property type="entry name" value="C2_Mug190_3rd"/>
    <property type="match status" value="1"/>
</dbReference>
<keyword evidence="4" id="KW-0256">Endoplasmic reticulum</keyword>
<feature type="compositionally biased region" description="Basic and acidic residues" evidence="6">
    <location>
        <begin position="135"/>
        <end position="148"/>
    </location>
</feature>
<feature type="compositionally biased region" description="Low complexity" evidence="6">
    <location>
        <begin position="1"/>
        <end position="21"/>
    </location>
</feature>
<feature type="compositionally biased region" description="Polar residues" evidence="6">
    <location>
        <begin position="192"/>
        <end position="201"/>
    </location>
</feature>
<keyword evidence="5 7" id="KW-1133">Transmembrane helix</keyword>
<feature type="compositionally biased region" description="Basic and acidic residues" evidence="6">
    <location>
        <begin position="61"/>
        <end position="90"/>
    </location>
</feature>
<dbReference type="PANTHER" id="PTHR47348:SF3">
    <property type="entry name" value="MEIOTICALLY UP-REGULATED GENE 190 PROTEIN"/>
    <property type="match status" value="1"/>
</dbReference>
<dbReference type="STRING" id="1220162.K1VGP3"/>
<evidence type="ECO:0000313" key="10">
    <source>
        <dbReference type="Proteomes" id="UP000006757"/>
    </source>
</evidence>
<dbReference type="PANTHER" id="PTHR47348">
    <property type="entry name" value="MEIOTICALLY UP-REGULATED GENE 190 PROTEIN"/>
    <property type="match status" value="1"/>
</dbReference>
<evidence type="ECO:0000313" key="9">
    <source>
        <dbReference type="EMBL" id="EKD03280.1"/>
    </source>
</evidence>
<dbReference type="eggNOG" id="KOG1012">
    <property type="taxonomic scope" value="Eukaryota"/>
</dbReference>
<feature type="transmembrane region" description="Helical" evidence="7">
    <location>
        <begin position="301"/>
        <end position="318"/>
    </location>
</feature>
<evidence type="ECO:0000256" key="6">
    <source>
        <dbReference type="SAM" id="MobiDB-lite"/>
    </source>
</evidence>
<keyword evidence="10" id="KW-1185">Reference proteome</keyword>
<dbReference type="GO" id="GO:0005789">
    <property type="term" value="C:endoplasmic reticulum membrane"/>
    <property type="evidence" value="ECO:0007669"/>
    <property type="project" value="UniProtKB-SubCell"/>
</dbReference>